<proteinExistence type="predicted"/>
<dbReference type="RefSeq" id="WP_380765544.1">
    <property type="nucleotide sequence ID" value="NZ_JBHLYA010000011.1"/>
</dbReference>
<accession>A0A7W6PW87</accession>
<dbReference type="AlphaFoldDB" id="A0A7W6PW87"/>
<sequence length="59" mass="6343">MSIVLVGIVYAAPALRGGVFEQPTRRPVLILLVSNGAQEIPVGGRRVFHALGFSVRQEV</sequence>
<comment type="caution">
    <text evidence="1">The sequence shown here is derived from an EMBL/GenBank/DDBJ whole genome shotgun (WGS) entry which is preliminary data.</text>
</comment>
<gene>
    <name evidence="1" type="ORF">GGQ90_001750</name>
</gene>
<dbReference type="EMBL" id="JACIEU010000006">
    <property type="protein sequence ID" value="MBB4147972.1"/>
    <property type="molecule type" value="Genomic_DNA"/>
</dbReference>
<organism evidence="1 2">
    <name type="scientific">Sphingobium scionense</name>
    <dbReference type="NCBI Taxonomy" id="1404341"/>
    <lineage>
        <taxon>Bacteria</taxon>
        <taxon>Pseudomonadati</taxon>
        <taxon>Pseudomonadota</taxon>
        <taxon>Alphaproteobacteria</taxon>
        <taxon>Sphingomonadales</taxon>
        <taxon>Sphingomonadaceae</taxon>
        <taxon>Sphingobium</taxon>
    </lineage>
</organism>
<reference evidence="1 2" key="1">
    <citation type="submission" date="2020-08" db="EMBL/GenBank/DDBJ databases">
        <title>Genomic Encyclopedia of Type Strains, Phase IV (KMG-IV): sequencing the most valuable type-strain genomes for metagenomic binning, comparative biology and taxonomic classification.</title>
        <authorList>
            <person name="Goeker M."/>
        </authorList>
    </citation>
    <scope>NUCLEOTIDE SEQUENCE [LARGE SCALE GENOMIC DNA]</scope>
    <source>
        <strain evidence="1 2">DSM 19371</strain>
    </source>
</reference>
<evidence type="ECO:0000313" key="2">
    <source>
        <dbReference type="Proteomes" id="UP000590524"/>
    </source>
</evidence>
<dbReference type="Proteomes" id="UP000590524">
    <property type="component" value="Unassembled WGS sequence"/>
</dbReference>
<keyword evidence="2" id="KW-1185">Reference proteome</keyword>
<evidence type="ECO:0000313" key="1">
    <source>
        <dbReference type="EMBL" id="MBB4147972.1"/>
    </source>
</evidence>
<name>A0A7W6PW87_9SPHN</name>
<protein>
    <submittedName>
        <fullName evidence="1">Uncharacterized protein</fullName>
    </submittedName>
</protein>